<dbReference type="RefSeq" id="WP_425309641.1">
    <property type="nucleotide sequence ID" value="NZ_CP154795.1"/>
</dbReference>
<evidence type="ECO:0000313" key="9">
    <source>
        <dbReference type="Proteomes" id="UP001442841"/>
    </source>
</evidence>
<evidence type="ECO:0000256" key="4">
    <source>
        <dbReference type="ARBA" id="ARBA00023163"/>
    </source>
</evidence>
<proteinExistence type="predicted"/>
<dbReference type="InterPro" id="IPR039420">
    <property type="entry name" value="WalR-like"/>
</dbReference>
<organism evidence="8 9">
    <name type="scientific">Ammonicoccus fulvus</name>
    <dbReference type="NCBI Taxonomy" id="3138240"/>
    <lineage>
        <taxon>Bacteria</taxon>
        <taxon>Bacillati</taxon>
        <taxon>Actinomycetota</taxon>
        <taxon>Actinomycetes</taxon>
        <taxon>Propionibacteriales</taxon>
        <taxon>Propionibacteriaceae</taxon>
        <taxon>Ammonicoccus</taxon>
    </lineage>
</organism>
<feature type="modified residue" description="4-aspartylphosphate" evidence="5">
    <location>
        <position position="54"/>
    </location>
</feature>
<evidence type="ECO:0000256" key="5">
    <source>
        <dbReference type="PROSITE-ProRule" id="PRU00169"/>
    </source>
</evidence>
<keyword evidence="1 5" id="KW-0597">Phosphoprotein</keyword>
<feature type="domain" description="HTH luxR-type" evidence="6">
    <location>
        <begin position="166"/>
        <end position="231"/>
    </location>
</feature>
<dbReference type="SUPFAM" id="SSF52172">
    <property type="entry name" value="CheY-like"/>
    <property type="match status" value="1"/>
</dbReference>
<keyword evidence="9" id="KW-1185">Reference proteome</keyword>
<dbReference type="CDD" id="cd06170">
    <property type="entry name" value="LuxR_C_like"/>
    <property type="match status" value="1"/>
</dbReference>
<gene>
    <name evidence="8" type="ORF">AADG42_13025</name>
</gene>
<name>A0ABZ3FTZ0_9ACTN</name>
<dbReference type="SUPFAM" id="SSF46894">
    <property type="entry name" value="C-terminal effector domain of the bipartite response regulators"/>
    <property type="match status" value="1"/>
</dbReference>
<accession>A0ABZ3FTZ0</accession>
<dbReference type="PRINTS" id="PR00038">
    <property type="entry name" value="HTHLUXR"/>
</dbReference>
<dbReference type="InterPro" id="IPR001789">
    <property type="entry name" value="Sig_transdc_resp-reg_receiver"/>
</dbReference>
<dbReference type="Pfam" id="PF00072">
    <property type="entry name" value="Response_reg"/>
    <property type="match status" value="1"/>
</dbReference>
<keyword evidence="2" id="KW-0805">Transcription regulation</keyword>
<dbReference type="EMBL" id="CP154795">
    <property type="protein sequence ID" value="XAN08185.1"/>
    <property type="molecule type" value="Genomic_DNA"/>
</dbReference>
<dbReference type="PROSITE" id="PS50110">
    <property type="entry name" value="RESPONSE_REGULATORY"/>
    <property type="match status" value="1"/>
</dbReference>
<feature type="domain" description="Response regulatory" evidence="7">
    <location>
        <begin position="3"/>
        <end position="130"/>
    </location>
</feature>
<dbReference type="Pfam" id="PF00196">
    <property type="entry name" value="GerE"/>
    <property type="match status" value="1"/>
</dbReference>
<dbReference type="PANTHER" id="PTHR43214:SF24">
    <property type="entry name" value="TRANSCRIPTIONAL REGULATORY PROTEIN NARL-RELATED"/>
    <property type="match status" value="1"/>
</dbReference>
<evidence type="ECO:0000256" key="3">
    <source>
        <dbReference type="ARBA" id="ARBA00023125"/>
    </source>
</evidence>
<dbReference type="CDD" id="cd17535">
    <property type="entry name" value="REC_NarL-like"/>
    <property type="match status" value="1"/>
</dbReference>
<dbReference type="SMART" id="SM00421">
    <property type="entry name" value="HTH_LUXR"/>
    <property type="match status" value="1"/>
</dbReference>
<keyword evidence="4" id="KW-0804">Transcription</keyword>
<evidence type="ECO:0000259" key="7">
    <source>
        <dbReference type="PROSITE" id="PS50110"/>
    </source>
</evidence>
<dbReference type="SMART" id="SM00448">
    <property type="entry name" value="REC"/>
    <property type="match status" value="1"/>
</dbReference>
<dbReference type="InterPro" id="IPR000792">
    <property type="entry name" value="Tscrpt_reg_LuxR_C"/>
</dbReference>
<dbReference type="Gene3D" id="3.40.50.2300">
    <property type="match status" value="1"/>
</dbReference>
<keyword evidence="3" id="KW-0238">DNA-binding</keyword>
<dbReference type="PROSITE" id="PS50043">
    <property type="entry name" value="HTH_LUXR_2"/>
    <property type="match status" value="1"/>
</dbReference>
<evidence type="ECO:0000313" key="8">
    <source>
        <dbReference type="EMBL" id="XAN08185.1"/>
    </source>
</evidence>
<dbReference type="InterPro" id="IPR016032">
    <property type="entry name" value="Sig_transdc_resp-reg_C-effctor"/>
</dbReference>
<evidence type="ECO:0000259" key="6">
    <source>
        <dbReference type="PROSITE" id="PS50043"/>
    </source>
</evidence>
<sequence length="241" mass="26139">MITVGLADDQQLFTSGVAMVIGSQPDMTVAWQAVNGREALDRNAEAPVDVILMDVQMPVLDGISATRELTGLREGRFAAPQPPSGVTRVIILTTFDTQEYVVDGLGAGASGFLLKDTPPEDLLAAIRTVHSGEAVISPRSTKRLLEQVRPVLGGAPDQPAALDRDTRRIIDGLTPRELEILIAIARGWTNTEICERLFVSMPTVKTHVSHVLAKTASRDRVQAVLFAFRTGLVSREDLLRH</sequence>
<dbReference type="InterPro" id="IPR058245">
    <property type="entry name" value="NreC/VraR/RcsB-like_REC"/>
</dbReference>
<reference evidence="8 9" key="1">
    <citation type="submission" date="2024-04" db="EMBL/GenBank/DDBJ databases">
        <title>Isolation of an actinomycete strain from pig manure.</title>
        <authorList>
            <person name="Gong T."/>
            <person name="Yu Z."/>
            <person name="An M."/>
            <person name="Wei C."/>
            <person name="Yang W."/>
            <person name="Liu L."/>
        </authorList>
    </citation>
    <scope>NUCLEOTIDE SEQUENCE [LARGE SCALE GENOMIC DNA]</scope>
    <source>
        <strain evidence="8 9">ZF39</strain>
    </source>
</reference>
<dbReference type="PANTHER" id="PTHR43214">
    <property type="entry name" value="TWO-COMPONENT RESPONSE REGULATOR"/>
    <property type="match status" value="1"/>
</dbReference>
<dbReference type="InterPro" id="IPR011006">
    <property type="entry name" value="CheY-like_superfamily"/>
</dbReference>
<evidence type="ECO:0000256" key="2">
    <source>
        <dbReference type="ARBA" id="ARBA00023015"/>
    </source>
</evidence>
<evidence type="ECO:0000256" key="1">
    <source>
        <dbReference type="ARBA" id="ARBA00022553"/>
    </source>
</evidence>
<dbReference type="Proteomes" id="UP001442841">
    <property type="component" value="Chromosome"/>
</dbReference>
<protein>
    <submittedName>
        <fullName evidence="8">Response regulator transcription factor</fullName>
    </submittedName>
</protein>